<dbReference type="Proteomes" id="UP001320148">
    <property type="component" value="Chromosome"/>
</dbReference>
<feature type="transmembrane region" description="Helical" evidence="1">
    <location>
        <begin position="6"/>
        <end position="32"/>
    </location>
</feature>
<organism evidence="2 3">
    <name type="scientific">Desulfoluna limicola</name>
    <dbReference type="NCBI Taxonomy" id="2810562"/>
    <lineage>
        <taxon>Bacteria</taxon>
        <taxon>Pseudomonadati</taxon>
        <taxon>Thermodesulfobacteriota</taxon>
        <taxon>Desulfobacteria</taxon>
        <taxon>Desulfobacterales</taxon>
        <taxon>Desulfolunaceae</taxon>
        <taxon>Desulfoluna</taxon>
    </lineage>
</organism>
<evidence type="ECO:0000313" key="3">
    <source>
        <dbReference type="Proteomes" id="UP001320148"/>
    </source>
</evidence>
<evidence type="ECO:0000313" key="2">
    <source>
        <dbReference type="EMBL" id="BCS98753.1"/>
    </source>
</evidence>
<protein>
    <submittedName>
        <fullName evidence="2">Uncharacterized protein</fullName>
    </submittedName>
</protein>
<feature type="transmembrane region" description="Helical" evidence="1">
    <location>
        <begin position="97"/>
        <end position="122"/>
    </location>
</feature>
<feature type="transmembrane region" description="Helical" evidence="1">
    <location>
        <begin position="134"/>
        <end position="157"/>
    </location>
</feature>
<feature type="transmembrane region" description="Helical" evidence="1">
    <location>
        <begin position="52"/>
        <end position="73"/>
    </location>
</feature>
<sequence>MVINPATIALTSCSLTISLVAIHASLVGIQIIGGWDIKSGHEKQLQLERKTYLISTILNYALACELLSLFLFVSTADRMHPLFIGAMCATGSLNANIFGFAVLILKSVNCLLCGIWIALNYLDNQGYDYPLVRLKYGYLIAITCLLVTETVMLINYLARLAPQIITSCCGTVFNEDADTVAGDLAHLPPFKMMALFYMGIAAVLASGGYFLQTRKRARLFSFVCMVFFLITLASIVSFISLYYYELPTHHCPFCLLQKEYNHIGYPLYLTLFSGAIMGGSLGMIDFFKGFNSLGHVIPTLQKQFCLIAVISYVVLAIIATAPIVFSDFKLGG</sequence>
<name>A0ABM7PMY0_9BACT</name>
<keyword evidence="1" id="KW-1133">Transmembrane helix</keyword>
<accession>A0ABM7PMY0</accession>
<dbReference type="RefSeq" id="WP_236890127.1">
    <property type="nucleotide sequence ID" value="NZ_AP024488.1"/>
</dbReference>
<feature type="transmembrane region" description="Helical" evidence="1">
    <location>
        <begin position="219"/>
        <end position="243"/>
    </location>
</feature>
<keyword evidence="1" id="KW-0812">Transmembrane</keyword>
<dbReference type="EMBL" id="AP024488">
    <property type="protein sequence ID" value="BCS98753.1"/>
    <property type="molecule type" value="Genomic_DNA"/>
</dbReference>
<keyword evidence="3" id="KW-1185">Reference proteome</keyword>
<reference evidence="2 3" key="1">
    <citation type="submission" date="2021-02" db="EMBL/GenBank/DDBJ databases">
        <title>Complete genome of Desulfoluna sp. strain ASN36.</title>
        <authorList>
            <person name="Takahashi A."/>
            <person name="Kojima H."/>
            <person name="Fukui M."/>
        </authorList>
    </citation>
    <scope>NUCLEOTIDE SEQUENCE [LARGE SCALE GENOMIC DNA]</scope>
    <source>
        <strain evidence="2 3">ASN36</strain>
    </source>
</reference>
<gene>
    <name evidence="2" type="ORF">DSLASN_43850</name>
</gene>
<evidence type="ECO:0000256" key="1">
    <source>
        <dbReference type="SAM" id="Phobius"/>
    </source>
</evidence>
<feature type="transmembrane region" description="Helical" evidence="1">
    <location>
        <begin position="194"/>
        <end position="212"/>
    </location>
</feature>
<proteinExistence type="predicted"/>
<feature type="transmembrane region" description="Helical" evidence="1">
    <location>
        <begin position="304"/>
        <end position="325"/>
    </location>
</feature>
<keyword evidence="1" id="KW-0472">Membrane</keyword>
<feature type="transmembrane region" description="Helical" evidence="1">
    <location>
        <begin position="263"/>
        <end position="284"/>
    </location>
</feature>